<dbReference type="GO" id="GO:0030313">
    <property type="term" value="C:cell envelope"/>
    <property type="evidence" value="ECO:0007669"/>
    <property type="project" value="UniProtKB-SubCell"/>
</dbReference>
<dbReference type="PANTHER" id="PTHR43649:SF28">
    <property type="entry name" value="BINDING PROTEIN COMPONENT OF ABC SUGAR TRANSPORTER-RELATED"/>
    <property type="match status" value="1"/>
</dbReference>
<keyword evidence="4" id="KW-0732">Signal</keyword>
<keyword evidence="3" id="KW-0813">Transport</keyword>
<evidence type="ECO:0000256" key="6">
    <source>
        <dbReference type="ARBA" id="ARBA00049753"/>
    </source>
</evidence>
<organism evidence="7 8">
    <name type="scientific">Bacillus safensis</name>
    <dbReference type="NCBI Taxonomy" id="561879"/>
    <lineage>
        <taxon>Bacteria</taxon>
        <taxon>Bacillati</taxon>
        <taxon>Bacillota</taxon>
        <taxon>Bacilli</taxon>
        <taxon>Bacillales</taxon>
        <taxon>Bacillaceae</taxon>
        <taxon>Bacillus</taxon>
    </lineage>
</organism>
<dbReference type="Gene3D" id="3.40.190.10">
    <property type="entry name" value="Periplasmic binding protein-like II"/>
    <property type="match status" value="2"/>
</dbReference>
<dbReference type="PANTHER" id="PTHR43649">
    <property type="entry name" value="ARABINOSE-BINDING PROTEIN-RELATED"/>
    <property type="match status" value="1"/>
</dbReference>
<dbReference type="Proteomes" id="UP000464658">
    <property type="component" value="Chromosome"/>
</dbReference>
<evidence type="ECO:0000256" key="1">
    <source>
        <dbReference type="ARBA" id="ARBA00004196"/>
    </source>
</evidence>
<dbReference type="AlphaFoldDB" id="A0A5S9MHZ6"/>
<name>A0A5S9MHZ6_BACIA</name>
<dbReference type="InterPro" id="IPR050490">
    <property type="entry name" value="Bact_solute-bd_prot1"/>
</dbReference>
<gene>
    <name evidence="7" type="ORF">BsIDN1_63260</name>
</gene>
<dbReference type="SUPFAM" id="SSF53850">
    <property type="entry name" value="Periplasmic binding protein-like II"/>
    <property type="match status" value="1"/>
</dbReference>
<dbReference type="EMBL" id="AP021906">
    <property type="protein sequence ID" value="BBP92708.1"/>
    <property type="molecule type" value="Genomic_DNA"/>
</dbReference>
<protein>
    <recommendedName>
        <fullName evidence="6">Probable sugar-binding periplasmic protein</fullName>
    </recommendedName>
</protein>
<accession>A0A5S9MHZ6</accession>
<evidence type="ECO:0000256" key="4">
    <source>
        <dbReference type="ARBA" id="ARBA00022729"/>
    </source>
</evidence>
<proteinExistence type="inferred from homology"/>
<evidence type="ECO:0000313" key="7">
    <source>
        <dbReference type="EMBL" id="BBP92708.1"/>
    </source>
</evidence>
<comment type="subcellular location">
    <subcellularLocation>
        <location evidence="1">Cell envelope</location>
    </subcellularLocation>
</comment>
<reference evidence="7 8" key="1">
    <citation type="submission" date="2019-12" db="EMBL/GenBank/DDBJ databases">
        <title>Full genome sequence of a Bacillus safensis strain isolated from commercially available natto in Indonesia.</title>
        <authorList>
            <person name="Yoshida M."/>
            <person name="Uomi M."/>
            <person name="Waturangi D."/>
            <person name="Ekaputri J.J."/>
            <person name="Setiamarga D.H.E."/>
        </authorList>
    </citation>
    <scope>NUCLEOTIDE SEQUENCE [LARGE SCALE GENOMIC DNA]</scope>
    <source>
        <strain evidence="7 8">IDN1</strain>
    </source>
</reference>
<dbReference type="Pfam" id="PF01547">
    <property type="entry name" value="SBP_bac_1"/>
    <property type="match status" value="1"/>
</dbReference>
<evidence type="ECO:0000256" key="2">
    <source>
        <dbReference type="ARBA" id="ARBA00008520"/>
    </source>
</evidence>
<evidence type="ECO:0000313" key="8">
    <source>
        <dbReference type="Proteomes" id="UP000464658"/>
    </source>
</evidence>
<evidence type="ECO:0000256" key="3">
    <source>
        <dbReference type="ARBA" id="ARBA00022448"/>
    </source>
</evidence>
<comment type="function">
    <text evidence="5">Part of a binding-protein-dependent transport system for a sugar.</text>
</comment>
<sequence length="99" mass="11701">MIYMKKKEGWKDKFPKSLIDLVSKDGKIYSVPVNIHRGNVLWYNKKVFDDAGLEPPTTFDEFFKTADALKKKKESHHLHLEIRSLGQRLICLKVFCWVY</sequence>
<dbReference type="InterPro" id="IPR006059">
    <property type="entry name" value="SBP"/>
</dbReference>
<evidence type="ECO:0000256" key="5">
    <source>
        <dbReference type="ARBA" id="ARBA00049629"/>
    </source>
</evidence>
<comment type="similarity">
    <text evidence="2">Belongs to the bacterial solute-binding protein 1 family.</text>
</comment>